<dbReference type="GO" id="GO:0032259">
    <property type="term" value="P:methylation"/>
    <property type="evidence" value="ECO:0007669"/>
    <property type="project" value="UniProtKB-KW"/>
</dbReference>
<dbReference type="EMBL" id="CAJPDR010000032">
    <property type="protein sequence ID" value="CAF9908994.1"/>
    <property type="molecule type" value="Genomic_DNA"/>
</dbReference>
<comment type="caution">
    <text evidence="6">The sequence shown here is derived from an EMBL/GenBank/DDBJ whole genome shotgun (WGS) entry which is preliminary data.</text>
</comment>
<evidence type="ECO:0000313" key="6">
    <source>
        <dbReference type="EMBL" id="CAF9908994.1"/>
    </source>
</evidence>
<evidence type="ECO:0000259" key="5">
    <source>
        <dbReference type="Pfam" id="PF13847"/>
    </source>
</evidence>
<dbReference type="InterPro" id="IPR029063">
    <property type="entry name" value="SAM-dependent_MTases_sf"/>
</dbReference>
<dbReference type="AlphaFoldDB" id="A0A8H3ICY2"/>
<dbReference type="OrthoDB" id="411785at2759"/>
<organism evidence="6 7">
    <name type="scientific">Alectoria fallacina</name>
    <dbReference type="NCBI Taxonomy" id="1903189"/>
    <lineage>
        <taxon>Eukaryota</taxon>
        <taxon>Fungi</taxon>
        <taxon>Dikarya</taxon>
        <taxon>Ascomycota</taxon>
        <taxon>Pezizomycotina</taxon>
        <taxon>Lecanoromycetes</taxon>
        <taxon>OSLEUM clade</taxon>
        <taxon>Lecanoromycetidae</taxon>
        <taxon>Lecanorales</taxon>
        <taxon>Lecanorineae</taxon>
        <taxon>Parmeliaceae</taxon>
        <taxon>Alectoria</taxon>
    </lineage>
</organism>
<dbReference type="InterPro" id="IPR025714">
    <property type="entry name" value="Methyltranfer_dom"/>
</dbReference>
<evidence type="ECO:0000313" key="7">
    <source>
        <dbReference type="Proteomes" id="UP000664203"/>
    </source>
</evidence>
<name>A0A8H3ICY2_9LECA</name>
<evidence type="ECO:0000256" key="4">
    <source>
        <dbReference type="SAM" id="MobiDB-lite"/>
    </source>
</evidence>
<dbReference type="CDD" id="cd02440">
    <property type="entry name" value="AdoMet_MTases"/>
    <property type="match status" value="1"/>
</dbReference>
<protein>
    <recommendedName>
        <fullName evidence="5">Methyltransferase domain-containing protein</fullName>
    </recommendedName>
</protein>
<dbReference type="PANTHER" id="PTHR12176:SF80">
    <property type="entry name" value="EEF1A LYSINE METHYLTRANSFERASE 4"/>
    <property type="match status" value="1"/>
</dbReference>
<evidence type="ECO:0000256" key="1">
    <source>
        <dbReference type="ARBA" id="ARBA00008361"/>
    </source>
</evidence>
<dbReference type="Proteomes" id="UP000664203">
    <property type="component" value="Unassembled WGS sequence"/>
</dbReference>
<keyword evidence="7" id="KW-1185">Reference proteome</keyword>
<reference evidence="6" key="1">
    <citation type="submission" date="2021-03" db="EMBL/GenBank/DDBJ databases">
        <authorList>
            <person name="Tagirdzhanova G."/>
        </authorList>
    </citation>
    <scope>NUCLEOTIDE SEQUENCE</scope>
</reference>
<dbReference type="InterPro" id="IPR051419">
    <property type="entry name" value="Lys/N-term_MeTrsfase_sf"/>
</dbReference>
<evidence type="ECO:0000256" key="3">
    <source>
        <dbReference type="ARBA" id="ARBA00022679"/>
    </source>
</evidence>
<accession>A0A8H3ICY2</accession>
<dbReference type="SUPFAM" id="SSF53335">
    <property type="entry name" value="S-adenosyl-L-methionine-dependent methyltransferases"/>
    <property type="match status" value="1"/>
</dbReference>
<dbReference type="GO" id="GO:0008757">
    <property type="term" value="F:S-adenosylmethionine-dependent methyltransferase activity"/>
    <property type="evidence" value="ECO:0007669"/>
    <property type="project" value="InterPro"/>
</dbReference>
<dbReference type="Pfam" id="PF13847">
    <property type="entry name" value="Methyltransf_31"/>
    <property type="match status" value="1"/>
</dbReference>
<comment type="similarity">
    <text evidence="1">Belongs to the methyltransferase superfamily.</text>
</comment>
<feature type="region of interest" description="Disordered" evidence="4">
    <location>
        <begin position="206"/>
        <end position="226"/>
    </location>
</feature>
<dbReference type="Gene3D" id="3.40.50.150">
    <property type="entry name" value="Vaccinia Virus protein VP39"/>
    <property type="match status" value="1"/>
</dbReference>
<keyword evidence="3" id="KW-0808">Transferase</keyword>
<feature type="compositionally biased region" description="Polar residues" evidence="4">
    <location>
        <begin position="216"/>
        <end position="226"/>
    </location>
</feature>
<evidence type="ECO:0000256" key="2">
    <source>
        <dbReference type="ARBA" id="ARBA00022603"/>
    </source>
</evidence>
<gene>
    <name evidence="6" type="ORF">ALECFALPRED_005189</name>
</gene>
<keyword evidence="2" id="KW-0489">Methyltransferase</keyword>
<feature type="domain" description="Methyltransferase" evidence="5">
    <location>
        <begin position="48"/>
        <end position="164"/>
    </location>
</feature>
<dbReference type="PANTHER" id="PTHR12176">
    <property type="entry name" value="SAM-DEPENDENT METHYLTRANSFERASE SUPERFAMILY PROTEIN"/>
    <property type="match status" value="1"/>
</dbReference>
<sequence length="226" mass="26319">MEKDSDELAFADYWNHRYVEKEGEDTYDWFRDWEQLGAWFKDHLSRPQANILHLGCGNSTLTADLHALGFTHLTSIDFSDVVIKSMETKYKDLNTVWKVMDVRQMDGLFDDSFDIAIDKATMDSMFHGSMWDPPDDVRENIERYLGEVVRVLVPGGTFLYITYRQPHFLKPLLARKDWNLSVETLPDRQRGVFEYFAYVMKKFDVEEDSEDASEPVTDSGSETGKE</sequence>
<proteinExistence type="inferred from homology"/>